<dbReference type="Gene3D" id="3.40.630.10">
    <property type="entry name" value="Zn peptidases"/>
    <property type="match status" value="1"/>
</dbReference>
<dbReference type="InterPro" id="IPR011650">
    <property type="entry name" value="Peptidase_M20_dimer"/>
</dbReference>
<keyword evidence="1 4" id="KW-0378">Hydrolase</keyword>
<dbReference type="SUPFAM" id="SSF53187">
    <property type="entry name" value="Zn-dependent exopeptidases"/>
    <property type="match status" value="1"/>
</dbReference>
<proteinExistence type="predicted"/>
<dbReference type="InterPro" id="IPR002933">
    <property type="entry name" value="Peptidase_M20"/>
</dbReference>
<feature type="binding site" evidence="2">
    <location>
        <position position="150"/>
    </location>
    <ligand>
        <name>Mn(2+)</name>
        <dbReference type="ChEBI" id="CHEBI:29035"/>
        <label>2</label>
    </ligand>
</feature>
<dbReference type="FunFam" id="3.30.70.360:FF:000001">
    <property type="entry name" value="N-acetyldiaminopimelate deacetylase"/>
    <property type="match status" value="1"/>
</dbReference>
<evidence type="ECO:0000259" key="3">
    <source>
        <dbReference type="Pfam" id="PF07687"/>
    </source>
</evidence>
<dbReference type="EMBL" id="FOGC01000002">
    <property type="protein sequence ID" value="SEQ33758.1"/>
    <property type="molecule type" value="Genomic_DNA"/>
</dbReference>
<feature type="binding site" evidence="2">
    <location>
        <position position="116"/>
    </location>
    <ligand>
        <name>Mn(2+)</name>
        <dbReference type="ChEBI" id="CHEBI:29035"/>
        <label>2</label>
    </ligand>
</feature>
<dbReference type="RefSeq" id="WP_092672983.1">
    <property type="nucleotide sequence ID" value="NZ_FOGC01000002.1"/>
</dbReference>
<dbReference type="PANTHER" id="PTHR11014:SF63">
    <property type="entry name" value="METALLOPEPTIDASE, PUTATIVE (AFU_ORTHOLOGUE AFUA_6G09600)-RELATED"/>
    <property type="match status" value="1"/>
</dbReference>
<evidence type="ECO:0000256" key="1">
    <source>
        <dbReference type="ARBA" id="ARBA00022801"/>
    </source>
</evidence>
<dbReference type="NCBIfam" id="TIGR01891">
    <property type="entry name" value="amidohydrolases"/>
    <property type="match status" value="1"/>
</dbReference>
<dbReference type="OrthoDB" id="9777385at2"/>
<dbReference type="Pfam" id="PF07687">
    <property type="entry name" value="M20_dimer"/>
    <property type="match status" value="1"/>
</dbReference>
<dbReference type="GO" id="GO:0019877">
    <property type="term" value="P:diaminopimelate biosynthetic process"/>
    <property type="evidence" value="ECO:0007669"/>
    <property type="project" value="UniProtKB-ARBA"/>
</dbReference>
<dbReference type="PANTHER" id="PTHR11014">
    <property type="entry name" value="PEPTIDASE M20 FAMILY MEMBER"/>
    <property type="match status" value="1"/>
</dbReference>
<feature type="domain" description="Peptidase M20 dimerisation" evidence="3">
    <location>
        <begin position="197"/>
        <end position="288"/>
    </location>
</feature>
<name>A0A1H9F8Y3_9GAMM</name>
<dbReference type="GO" id="GO:0050118">
    <property type="term" value="F:N-acetyldiaminopimelate deacetylase activity"/>
    <property type="evidence" value="ECO:0007669"/>
    <property type="project" value="UniProtKB-ARBA"/>
</dbReference>
<reference evidence="5" key="1">
    <citation type="submission" date="2016-10" db="EMBL/GenBank/DDBJ databases">
        <authorList>
            <person name="Varghese N."/>
            <person name="Submissions S."/>
        </authorList>
    </citation>
    <scope>NUCLEOTIDE SEQUENCE [LARGE SCALE GENOMIC DNA]</scope>
    <source>
        <strain evidence="5">8N4</strain>
    </source>
</reference>
<dbReference type="Pfam" id="PF01546">
    <property type="entry name" value="Peptidase_M20"/>
    <property type="match status" value="1"/>
</dbReference>
<dbReference type="Proteomes" id="UP000242515">
    <property type="component" value="Unassembled WGS sequence"/>
</dbReference>
<keyword evidence="2" id="KW-0479">Metal-binding</keyword>
<comment type="cofactor">
    <cofactor evidence="2">
        <name>Mn(2+)</name>
        <dbReference type="ChEBI" id="CHEBI:29035"/>
    </cofactor>
    <text evidence="2">The Mn(2+) ion enhances activity.</text>
</comment>
<dbReference type="Gene3D" id="3.30.70.360">
    <property type="match status" value="1"/>
</dbReference>
<dbReference type="InterPro" id="IPR036264">
    <property type="entry name" value="Bact_exopeptidase_dim_dom"/>
</dbReference>
<feature type="binding site" evidence="2">
    <location>
        <position position="114"/>
    </location>
    <ligand>
        <name>Mn(2+)</name>
        <dbReference type="ChEBI" id="CHEBI:29035"/>
        <label>2</label>
    </ligand>
</feature>
<gene>
    <name evidence="4" type="ORF">SAMN05216522_102193</name>
</gene>
<sequence>MNPTLLALQPDIQALLPKLEALYKDLHQHPELSMQEFRTAALVAKNLQHAGYQVTEEVGVTGVVGLLENGEGPVVMLRADMDALPMPEKTGLPYASQAVGKLEDGTPTPVSHMCGHDMHVAWLLGAAEIFANHRELWKGTSMLVFQPGEEIGKGALAMIEAMEHFPKPDIILGQHVMVGKAGSIGYRTGAILTAGDSLHVTFHGRGAHGSMPQNAIDPVMMAAHSAVRLQTIVSRETSPLDSAVLTIGSIQAGTKENIIPDEATLKLNMRSYKDSVREKMISSVKRICHCESHASGAGDPDINFIDSYPVTVNDSQATEKLAQQFVAHFADRCFETEPVTASEDFSQFGRHWRVPYVFWFVGGTDPQVWAQAQQTQSIANIPANHSSHFTLHLPGTMQAGLEAMLLAALTWSAAD</sequence>
<dbReference type="InterPro" id="IPR017439">
    <property type="entry name" value="Amidohydrolase"/>
</dbReference>
<organism evidence="4 5">
    <name type="scientific">Rosenbergiella nectarea</name>
    <dbReference type="NCBI Taxonomy" id="988801"/>
    <lineage>
        <taxon>Bacteria</taxon>
        <taxon>Pseudomonadati</taxon>
        <taxon>Pseudomonadota</taxon>
        <taxon>Gammaproteobacteria</taxon>
        <taxon>Enterobacterales</taxon>
        <taxon>Erwiniaceae</taxon>
        <taxon>Rosenbergiella</taxon>
    </lineage>
</organism>
<evidence type="ECO:0000313" key="4">
    <source>
        <dbReference type="EMBL" id="SEQ33758.1"/>
    </source>
</evidence>
<evidence type="ECO:0000313" key="5">
    <source>
        <dbReference type="Proteomes" id="UP000242515"/>
    </source>
</evidence>
<dbReference type="STRING" id="988801.SAMN05216522_102193"/>
<protein>
    <submittedName>
        <fullName evidence="4">Hippurate hydrolase</fullName>
    </submittedName>
</protein>
<evidence type="ECO:0000256" key="2">
    <source>
        <dbReference type="PIRSR" id="PIRSR005962-1"/>
    </source>
</evidence>
<feature type="binding site" evidence="2">
    <location>
        <position position="175"/>
    </location>
    <ligand>
        <name>Mn(2+)</name>
        <dbReference type="ChEBI" id="CHEBI:29035"/>
        <label>2</label>
    </ligand>
</feature>
<dbReference type="AlphaFoldDB" id="A0A1H9F8Y3"/>
<keyword evidence="2" id="KW-0464">Manganese</keyword>
<dbReference type="PIRSF" id="PIRSF005962">
    <property type="entry name" value="Pept_M20D_amidohydro"/>
    <property type="match status" value="1"/>
</dbReference>
<keyword evidence="5" id="KW-1185">Reference proteome</keyword>
<dbReference type="GO" id="GO:0046872">
    <property type="term" value="F:metal ion binding"/>
    <property type="evidence" value="ECO:0007669"/>
    <property type="project" value="UniProtKB-KW"/>
</dbReference>
<accession>A0A1H9F8Y3</accession>
<dbReference type="SUPFAM" id="SSF55031">
    <property type="entry name" value="Bacterial exopeptidase dimerisation domain"/>
    <property type="match status" value="1"/>
</dbReference>